<accession>A0A4P7L3K1</accession>
<evidence type="ECO:0000313" key="2">
    <source>
        <dbReference type="EMBL" id="WGM07929.1"/>
    </source>
</evidence>
<dbReference type="Gene3D" id="1.10.1220.10">
    <property type="entry name" value="Met repressor-like"/>
    <property type="match status" value="1"/>
</dbReference>
<dbReference type="GeneID" id="39751977"/>
<dbReference type="EMBL" id="CP038614">
    <property type="protein sequence ID" value="QBY45670.1"/>
    <property type="molecule type" value="Genomic_DNA"/>
</dbReference>
<geneLocation type="plasmid" evidence="1">
    <name>pArsFIN2</name>
</geneLocation>
<name>A0A4P7L3K1_9GAMM</name>
<dbReference type="KEGG" id="ans:ArsFIN_42810"/>
<keyword evidence="1" id="KW-0614">Plasmid</keyword>
<keyword evidence="4" id="KW-1185">Reference proteome</keyword>
<dbReference type="InterPro" id="IPR010985">
    <property type="entry name" value="Ribbon_hlx_hlx"/>
</dbReference>
<reference evidence="1 3" key="1">
    <citation type="submission" date="2019-03" db="EMBL/GenBank/DDBJ databases">
        <title>Long-read sequencing reveals hyperdense prophage content in a complex bacterial symbiont genome.</title>
        <authorList>
            <person name="Frost C.L."/>
            <person name="Siozios S."/>
            <person name="Nadal-Jimenez P."/>
            <person name="Brockhurst M.A."/>
            <person name="King K.C."/>
            <person name="Darby A.C."/>
            <person name="Hurst G.D.D."/>
        </authorList>
    </citation>
    <scope>NUCLEOTIDE SEQUENCE [LARGE SCALE GENOMIC DNA]</scope>
    <source>
        <strain evidence="1 3">FIN</strain>
        <plasmid evidence="3">parsfin2</plasmid>
        <plasmid evidence="1">pArsFIN2</plasmid>
    </source>
</reference>
<evidence type="ECO:0000313" key="4">
    <source>
        <dbReference type="Proteomes" id="UP001177592"/>
    </source>
</evidence>
<dbReference type="SUPFAM" id="SSF47598">
    <property type="entry name" value="Ribbon-helix-helix"/>
    <property type="match status" value="1"/>
</dbReference>
<proteinExistence type="predicted"/>
<geneLocation type="plasmid" evidence="3">
    <name>parsfin2</name>
</geneLocation>
<dbReference type="GO" id="GO:0006355">
    <property type="term" value="P:regulation of DNA-templated transcription"/>
    <property type="evidence" value="ECO:0007669"/>
    <property type="project" value="InterPro"/>
</dbReference>
<dbReference type="Proteomes" id="UP000295134">
    <property type="component" value="Plasmid pArsFIN2"/>
</dbReference>
<evidence type="ECO:0000313" key="1">
    <source>
        <dbReference type="EMBL" id="QBY45670.1"/>
    </source>
</evidence>
<dbReference type="GO" id="GO:0043565">
    <property type="term" value="F:sequence-specific DNA binding"/>
    <property type="evidence" value="ECO:0007669"/>
    <property type="project" value="UniProtKB-ARBA"/>
</dbReference>
<reference evidence="2" key="2">
    <citation type="submission" date="2023-04" db="EMBL/GenBank/DDBJ databases">
        <title>Genome dynamics across the evolutionary transition to endosymbiosis.</title>
        <authorList>
            <person name="Siozios S."/>
            <person name="Nadal-Jimenez P."/>
            <person name="Azagi T."/>
            <person name="Sprong H."/>
            <person name="Frost C.L."/>
            <person name="Parratt S.R."/>
            <person name="Taylor G."/>
            <person name="Brettell L."/>
            <person name="Lew K.C."/>
            <person name="Croft L."/>
            <person name="King K.C."/>
            <person name="Brockhurst M.A."/>
            <person name="Hypsa V."/>
            <person name="Novakova E."/>
            <person name="Darby A.C."/>
            <person name="Hurst G.D.D."/>
        </authorList>
    </citation>
    <scope>NUCLEOTIDE SEQUENCE</scope>
    <source>
        <strain evidence="2">ANv_CAN</strain>
        <plasmid evidence="2">paNv_CAN1</plasmid>
    </source>
</reference>
<dbReference type="Proteomes" id="UP001177592">
    <property type="component" value="Plasmid paNv_CAN1"/>
</dbReference>
<organism evidence="1 3">
    <name type="scientific">Arsenophonus nasoniae</name>
    <name type="common">son-killer infecting Nasonia vitripennis</name>
    <dbReference type="NCBI Taxonomy" id="638"/>
    <lineage>
        <taxon>Bacteria</taxon>
        <taxon>Pseudomonadati</taxon>
        <taxon>Pseudomonadota</taxon>
        <taxon>Gammaproteobacteria</taxon>
        <taxon>Enterobacterales</taxon>
        <taxon>Morganellaceae</taxon>
        <taxon>Arsenophonus</taxon>
    </lineage>
</organism>
<dbReference type="InterPro" id="IPR013321">
    <property type="entry name" value="Arc_rbn_hlx_hlx"/>
</dbReference>
<dbReference type="RefSeq" id="WP_026824034.1">
    <property type="nucleotide sequence ID" value="NZ_CP038614.1"/>
</dbReference>
<protein>
    <submittedName>
        <fullName evidence="2">Chromosome partitioning protein ParB</fullName>
    </submittedName>
</protein>
<dbReference type="EMBL" id="CP123524">
    <property type="protein sequence ID" value="WGM07929.1"/>
    <property type="molecule type" value="Genomic_DNA"/>
</dbReference>
<dbReference type="AlphaFoldDB" id="A0A4P7L3K1"/>
<geneLocation type="plasmid" evidence="2 4">
    <name>paNv_CAN1</name>
</geneLocation>
<sequence>MSKQKILSAGRPTLKNKEKMLASLSDDIQLKRVNFDLTFDNHLKLKMYAAKRGKTIKEVLTEFVEHLPE</sequence>
<evidence type="ECO:0000313" key="3">
    <source>
        <dbReference type="Proteomes" id="UP000295134"/>
    </source>
</evidence>
<gene>
    <name evidence="1" type="ORF">ArsFIN_42810</name>
    <name evidence="2" type="ORF">QE258_21950</name>
</gene>